<dbReference type="Proteomes" id="UP001165135">
    <property type="component" value="Unassembled WGS sequence"/>
</dbReference>
<keyword evidence="2" id="KW-1003">Cell membrane</keyword>
<sequence length="496" mass="52847">MNSKTRSAAALIGIAVASAVLFYFGTGLRPVPWLTWLAPLAVLAVAPRVRGVIAFAVGAAAWLGGETRMWGYFLDTVQIPPPLAVSVIVGSAVLFGLAVLATRALMLRRRSVTAIIVFPATWVTVEYVMSLAAPNGAWWSLAYTQASVLPVLQLTSVTGVWGVTFLLMGAPAAVAALTAPGARGRLPVAVAATTILALTLGYGGLRLHSSDGRQTQRTALLATDRAIDPVTVGTPAGRDMLDAYVTRIRSLAGQHVRVIVLPEKVFLTDDAHLAALERPLARLAVEQRTDIVAGLALRRGNALYNAAIDLPADGGRPVTYFKRHLVPGAESDFTTGEGTAFVPGTGTGWAIAICFDLDFPGLVRDYRQRGATALFVPAWDFSNDAWLHSRMAVTRGVENGMTVVRAARQGALTVSDPHGRVRAEVRTAGNPMVSVSADLPSRATTTPYTRFGDWFAWACVLMLLAGAATWYLTRPRATRSAPRTARRMSVARAGNR</sequence>
<evidence type="ECO:0000256" key="3">
    <source>
        <dbReference type="ARBA" id="ARBA00022679"/>
    </source>
</evidence>
<keyword evidence="6 8" id="KW-0472">Membrane</keyword>
<dbReference type="RefSeq" id="WP_285626339.1">
    <property type="nucleotide sequence ID" value="NZ_BSTJ01000007.1"/>
</dbReference>
<protein>
    <submittedName>
        <fullName evidence="10">Apolipoprotein N-acyltransferase</fullName>
    </submittedName>
</protein>
<comment type="caution">
    <text evidence="10">The sequence shown here is derived from an EMBL/GenBank/DDBJ whole genome shotgun (WGS) entry which is preliminary data.</text>
</comment>
<keyword evidence="5 8" id="KW-1133">Transmembrane helix</keyword>
<evidence type="ECO:0000256" key="1">
    <source>
        <dbReference type="ARBA" id="ARBA00004651"/>
    </source>
</evidence>
<feature type="transmembrane region" description="Helical" evidence="8">
    <location>
        <begin position="159"/>
        <end position="179"/>
    </location>
</feature>
<name>A0A9W6VM40_9ACTN</name>
<feature type="transmembrane region" description="Helical" evidence="8">
    <location>
        <begin position="114"/>
        <end position="139"/>
    </location>
</feature>
<keyword evidence="4 8" id="KW-0812">Transmembrane</keyword>
<evidence type="ECO:0000313" key="11">
    <source>
        <dbReference type="Proteomes" id="UP001165135"/>
    </source>
</evidence>
<keyword evidence="3" id="KW-0808">Transferase</keyword>
<dbReference type="InterPro" id="IPR036526">
    <property type="entry name" value="C-N_Hydrolase_sf"/>
</dbReference>
<feature type="transmembrane region" description="Helical" evidence="8">
    <location>
        <begin position="6"/>
        <end position="24"/>
    </location>
</feature>
<evidence type="ECO:0000256" key="6">
    <source>
        <dbReference type="ARBA" id="ARBA00023136"/>
    </source>
</evidence>
<evidence type="ECO:0000256" key="7">
    <source>
        <dbReference type="ARBA" id="ARBA00023315"/>
    </source>
</evidence>
<dbReference type="EMBL" id="BSTJ01000007">
    <property type="protein sequence ID" value="GLY77168.1"/>
    <property type="molecule type" value="Genomic_DNA"/>
</dbReference>
<feature type="transmembrane region" description="Helical" evidence="8">
    <location>
        <begin position="454"/>
        <end position="473"/>
    </location>
</feature>
<dbReference type="InterPro" id="IPR045378">
    <property type="entry name" value="LNT_N"/>
</dbReference>
<feature type="transmembrane region" description="Helical" evidence="8">
    <location>
        <begin position="186"/>
        <end position="205"/>
    </location>
</feature>
<dbReference type="GO" id="GO:0005886">
    <property type="term" value="C:plasma membrane"/>
    <property type="evidence" value="ECO:0007669"/>
    <property type="project" value="UniProtKB-SubCell"/>
</dbReference>
<evidence type="ECO:0000313" key="10">
    <source>
        <dbReference type="EMBL" id="GLY77168.1"/>
    </source>
</evidence>
<evidence type="ECO:0000256" key="2">
    <source>
        <dbReference type="ARBA" id="ARBA00022475"/>
    </source>
</evidence>
<feature type="domain" description="CN hydrolase" evidence="9">
    <location>
        <begin position="219"/>
        <end position="441"/>
    </location>
</feature>
<dbReference type="SUPFAM" id="SSF56317">
    <property type="entry name" value="Carbon-nitrogen hydrolase"/>
    <property type="match status" value="1"/>
</dbReference>
<dbReference type="Pfam" id="PF00795">
    <property type="entry name" value="CN_hydrolase"/>
    <property type="match status" value="1"/>
</dbReference>
<dbReference type="PANTHER" id="PTHR38686:SF1">
    <property type="entry name" value="APOLIPOPROTEIN N-ACYLTRANSFERASE"/>
    <property type="match status" value="1"/>
</dbReference>
<dbReference type="AlphaFoldDB" id="A0A9W6VM40"/>
<proteinExistence type="predicted"/>
<evidence type="ECO:0000259" key="9">
    <source>
        <dbReference type="PROSITE" id="PS50263"/>
    </source>
</evidence>
<keyword evidence="7" id="KW-0012">Acyltransferase</keyword>
<dbReference type="GO" id="GO:0016410">
    <property type="term" value="F:N-acyltransferase activity"/>
    <property type="evidence" value="ECO:0007669"/>
    <property type="project" value="InterPro"/>
</dbReference>
<feature type="transmembrane region" description="Helical" evidence="8">
    <location>
        <begin position="83"/>
        <end position="102"/>
    </location>
</feature>
<dbReference type="Pfam" id="PF20154">
    <property type="entry name" value="LNT_N"/>
    <property type="match status" value="1"/>
</dbReference>
<reference evidence="10" key="1">
    <citation type="submission" date="2023-03" db="EMBL/GenBank/DDBJ databases">
        <title>Actinoallomurus iriomotensis NBRC 103681.</title>
        <authorList>
            <person name="Ichikawa N."/>
            <person name="Sato H."/>
            <person name="Tonouchi N."/>
        </authorList>
    </citation>
    <scope>NUCLEOTIDE SEQUENCE</scope>
    <source>
        <strain evidence="10">NBRC 103681</strain>
    </source>
</reference>
<dbReference type="PANTHER" id="PTHR38686">
    <property type="entry name" value="APOLIPOPROTEIN N-ACYLTRANSFERASE"/>
    <property type="match status" value="1"/>
</dbReference>
<dbReference type="GO" id="GO:0042158">
    <property type="term" value="P:lipoprotein biosynthetic process"/>
    <property type="evidence" value="ECO:0007669"/>
    <property type="project" value="InterPro"/>
</dbReference>
<dbReference type="InterPro" id="IPR004563">
    <property type="entry name" value="Apolipo_AcylTrfase"/>
</dbReference>
<evidence type="ECO:0000256" key="5">
    <source>
        <dbReference type="ARBA" id="ARBA00022989"/>
    </source>
</evidence>
<organism evidence="10 11">
    <name type="scientific">Actinoallomurus iriomotensis</name>
    <dbReference type="NCBI Taxonomy" id="478107"/>
    <lineage>
        <taxon>Bacteria</taxon>
        <taxon>Bacillati</taxon>
        <taxon>Actinomycetota</taxon>
        <taxon>Actinomycetes</taxon>
        <taxon>Streptosporangiales</taxon>
        <taxon>Thermomonosporaceae</taxon>
        <taxon>Actinoallomurus</taxon>
    </lineage>
</organism>
<dbReference type="PROSITE" id="PS50263">
    <property type="entry name" value="CN_HYDROLASE"/>
    <property type="match status" value="1"/>
</dbReference>
<comment type="subcellular location">
    <subcellularLocation>
        <location evidence="1">Cell membrane</location>
        <topology evidence="1">Multi-pass membrane protein</topology>
    </subcellularLocation>
</comment>
<accession>A0A9W6VM40</accession>
<dbReference type="Gene3D" id="3.60.110.10">
    <property type="entry name" value="Carbon-nitrogen hydrolase"/>
    <property type="match status" value="1"/>
</dbReference>
<dbReference type="InterPro" id="IPR003010">
    <property type="entry name" value="C-N_Hydrolase"/>
</dbReference>
<gene>
    <name evidence="10" type="primary">lnt</name>
    <name evidence="10" type="ORF">Airi01_054350</name>
</gene>
<evidence type="ECO:0000256" key="8">
    <source>
        <dbReference type="SAM" id="Phobius"/>
    </source>
</evidence>
<evidence type="ECO:0000256" key="4">
    <source>
        <dbReference type="ARBA" id="ARBA00022692"/>
    </source>
</evidence>